<evidence type="ECO:0000256" key="1">
    <source>
        <dbReference type="SAM" id="Coils"/>
    </source>
</evidence>
<dbReference type="EMBL" id="JH370139">
    <property type="protein sequence ID" value="ELA41741.1"/>
    <property type="molecule type" value="Genomic_DNA"/>
</dbReference>
<name>L2GLL9_VITCO</name>
<dbReference type="GeneID" id="19881956"/>
<dbReference type="InParanoid" id="L2GLL9"/>
<dbReference type="AlphaFoldDB" id="L2GLL9"/>
<protein>
    <submittedName>
        <fullName evidence="2">Uncharacterized protein</fullName>
    </submittedName>
</protein>
<evidence type="ECO:0000313" key="2">
    <source>
        <dbReference type="EMBL" id="ELA41741.1"/>
    </source>
</evidence>
<accession>L2GLL9</accession>
<feature type="coiled-coil region" evidence="1">
    <location>
        <begin position="20"/>
        <end position="190"/>
    </location>
</feature>
<evidence type="ECO:0000313" key="3">
    <source>
        <dbReference type="Proteomes" id="UP000011082"/>
    </source>
</evidence>
<dbReference type="RefSeq" id="XP_007604691.1">
    <property type="nucleotide sequence ID" value="XM_007604629.1"/>
</dbReference>
<dbReference type="OrthoDB" id="2190892at2759"/>
<organism evidence="2 3">
    <name type="scientific">Vittaforma corneae (strain ATCC 50505)</name>
    <name type="common">Microsporidian parasite</name>
    <name type="synonym">Nosema corneum</name>
    <dbReference type="NCBI Taxonomy" id="993615"/>
    <lineage>
        <taxon>Eukaryota</taxon>
        <taxon>Fungi</taxon>
        <taxon>Fungi incertae sedis</taxon>
        <taxon>Microsporidia</taxon>
        <taxon>Nosematidae</taxon>
        <taxon>Vittaforma</taxon>
    </lineage>
</organism>
<dbReference type="Proteomes" id="UP000011082">
    <property type="component" value="Unassembled WGS sequence"/>
</dbReference>
<reference evidence="3" key="1">
    <citation type="submission" date="2011-05" db="EMBL/GenBank/DDBJ databases">
        <title>The genome sequence of Vittaforma corneae strain ATCC 50505.</title>
        <authorList>
            <consortium name="The Broad Institute Genome Sequencing Platform"/>
            <person name="Cuomo C."/>
            <person name="Didier E."/>
            <person name="Bowers L."/>
            <person name="Young S.K."/>
            <person name="Zeng Q."/>
            <person name="Gargeya S."/>
            <person name="Fitzgerald M."/>
            <person name="Haas B."/>
            <person name="Abouelleil A."/>
            <person name="Alvarado L."/>
            <person name="Arachchi H.M."/>
            <person name="Berlin A."/>
            <person name="Chapman S.B."/>
            <person name="Gearin G."/>
            <person name="Goldberg J."/>
            <person name="Griggs A."/>
            <person name="Gujja S."/>
            <person name="Hansen M."/>
            <person name="Heiman D."/>
            <person name="Howarth C."/>
            <person name="Larimer J."/>
            <person name="Lui A."/>
            <person name="MacDonald P.J.P."/>
            <person name="McCowen C."/>
            <person name="Montmayeur A."/>
            <person name="Murphy C."/>
            <person name="Neiman D."/>
            <person name="Pearson M."/>
            <person name="Priest M."/>
            <person name="Roberts A."/>
            <person name="Saif S."/>
            <person name="Shea T."/>
            <person name="Sisk P."/>
            <person name="Stolte C."/>
            <person name="Sykes S."/>
            <person name="Wortman J."/>
            <person name="Nusbaum C."/>
            <person name="Birren B."/>
        </authorList>
    </citation>
    <scope>NUCLEOTIDE SEQUENCE [LARGE SCALE GENOMIC DNA]</scope>
    <source>
        <strain evidence="3">ATCC 50505</strain>
    </source>
</reference>
<feature type="coiled-coil region" evidence="1">
    <location>
        <begin position="391"/>
        <end position="418"/>
    </location>
</feature>
<dbReference type="STRING" id="993615.L2GLL9"/>
<dbReference type="HOGENOM" id="CLU_520706_0_0_1"/>
<gene>
    <name evidence="2" type="ORF">VICG_01245</name>
</gene>
<dbReference type="VEuPathDB" id="MicrosporidiaDB:VICG_01245"/>
<proteinExistence type="predicted"/>
<dbReference type="OMA" id="RMFEVEN"/>
<keyword evidence="3" id="KW-1185">Reference proteome</keyword>
<sequence length="431" mass="50470">MDNNRSFSLHFNPLTNVRCVKDYEDEIAHLKTENFELKAQLAHSNIPKVLYENKQEMDALLVQKQEMQNSLDNLNKAYENILQEKRLLENKYSQELAGCNEKNSLLEDENKRLLLRLEKFNREIQETGMVKNELNELRSTIQNLEKQNEQIRYEYENHYNEIKQEYESFKREAETEVKNRMFEVENLKKKLDAALQKEKNSSFIISDLKATLNAQMRDKSVLDEMRSIETTLRTQVDDLQRQKQDCEFKLKCTQETVEKINKEHRIYLNGMDKFKILILQKLSGVSASLVDLSEKLAQFKAFCYISDENRNLMSKLKVKYTSLNGIIVFFKEKHAEIYRKMDVLKKEAANAAQSTANSKGGMDKKTQAILQEFKNQFGEAKNELLICKKYLDKKAAENKALRNENARLVAELQKKSKVFGSELGRINVMKI</sequence>
<keyword evidence="1" id="KW-0175">Coiled coil</keyword>
<feature type="coiled-coil region" evidence="1">
    <location>
        <begin position="222"/>
        <end position="256"/>
    </location>
</feature>